<evidence type="ECO:0000256" key="6">
    <source>
        <dbReference type="SAM" id="MobiDB-lite"/>
    </source>
</evidence>
<evidence type="ECO:0000256" key="7">
    <source>
        <dbReference type="SAM" id="Phobius"/>
    </source>
</evidence>
<name>A0A2G8KR56_STIJA</name>
<dbReference type="Proteomes" id="UP000230750">
    <property type="component" value="Unassembled WGS sequence"/>
</dbReference>
<comment type="caution">
    <text evidence="9">The sequence shown here is derived from an EMBL/GenBank/DDBJ whole genome shotgun (WGS) entry which is preliminary data.</text>
</comment>
<dbReference type="AlphaFoldDB" id="A0A2G8KR56"/>
<evidence type="ECO:0000313" key="9">
    <source>
        <dbReference type="EMBL" id="PIK50486.1"/>
    </source>
</evidence>
<feature type="compositionally biased region" description="Basic and acidic residues" evidence="6">
    <location>
        <begin position="73"/>
        <end position="87"/>
    </location>
</feature>
<feature type="transmembrane region" description="Helical" evidence="7">
    <location>
        <begin position="120"/>
        <end position="143"/>
    </location>
</feature>
<feature type="domain" description="DUF1279" evidence="8">
    <location>
        <begin position="112"/>
        <end position="197"/>
    </location>
</feature>
<dbReference type="PANTHER" id="PTHR21377">
    <property type="entry name" value="PROTEIN FAM210B, MITOCHONDRIAL"/>
    <property type="match status" value="1"/>
</dbReference>
<feature type="compositionally biased region" description="Basic and acidic residues" evidence="6">
    <location>
        <begin position="213"/>
        <end position="242"/>
    </location>
</feature>
<evidence type="ECO:0000256" key="1">
    <source>
        <dbReference type="ARBA" id="ARBA00004167"/>
    </source>
</evidence>
<evidence type="ECO:0000256" key="3">
    <source>
        <dbReference type="ARBA" id="ARBA00022989"/>
    </source>
</evidence>
<feature type="region of interest" description="Disordered" evidence="6">
    <location>
        <begin position="209"/>
        <end position="242"/>
    </location>
</feature>
<evidence type="ECO:0000313" key="10">
    <source>
        <dbReference type="Proteomes" id="UP000230750"/>
    </source>
</evidence>
<keyword evidence="2 7" id="KW-0812">Transmembrane</keyword>
<keyword evidence="10" id="KW-1185">Reference proteome</keyword>
<gene>
    <name evidence="9" type="ORF">BSL78_12615</name>
</gene>
<keyword evidence="3 7" id="KW-1133">Transmembrane helix</keyword>
<comment type="subcellular location">
    <subcellularLocation>
        <location evidence="1">Membrane</location>
        <topology evidence="1">Single-pass membrane protein</topology>
    </subcellularLocation>
</comment>
<dbReference type="OrthoDB" id="5874039at2759"/>
<feature type="region of interest" description="Disordered" evidence="6">
    <location>
        <begin position="68"/>
        <end position="103"/>
    </location>
</feature>
<protein>
    <recommendedName>
        <fullName evidence="8">DUF1279 domain-containing protein</fullName>
    </recommendedName>
</protein>
<organism evidence="9 10">
    <name type="scientific">Stichopus japonicus</name>
    <name type="common">Sea cucumber</name>
    <dbReference type="NCBI Taxonomy" id="307972"/>
    <lineage>
        <taxon>Eukaryota</taxon>
        <taxon>Metazoa</taxon>
        <taxon>Echinodermata</taxon>
        <taxon>Eleutherozoa</taxon>
        <taxon>Echinozoa</taxon>
        <taxon>Holothuroidea</taxon>
        <taxon>Aspidochirotacea</taxon>
        <taxon>Aspidochirotida</taxon>
        <taxon>Stichopodidae</taxon>
        <taxon>Apostichopus</taxon>
    </lineage>
</organism>
<evidence type="ECO:0000256" key="2">
    <source>
        <dbReference type="ARBA" id="ARBA00022692"/>
    </source>
</evidence>
<dbReference type="GO" id="GO:0016020">
    <property type="term" value="C:membrane"/>
    <property type="evidence" value="ECO:0007669"/>
    <property type="project" value="UniProtKB-SubCell"/>
</dbReference>
<dbReference type="STRING" id="307972.A0A2G8KR56"/>
<dbReference type="GO" id="GO:0005739">
    <property type="term" value="C:mitochondrion"/>
    <property type="evidence" value="ECO:0007669"/>
    <property type="project" value="TreeGrafter"/>
</dbReference>
<reference evidence="9 10" key="1">
    <citation type="journal article" date="2017" name="PLoS Biol.">
        <title>The sea cucumber genome provides insights into morphological evolution and visceral regeneration.</title>
        <authorList>
            <person name="Zhang X."/>
            <person name="Sun L."/>
            <person name="Yuan J."/>
            <person name="Sun Y."/>
            <person name="Gao Y."/>
            <person name="Zhang L."/>
            <person name="Li S."/>
            <person name="Dai H."/>
            <person name="Hamel J.F."/>
            <person name="Liu C."/>
            <person name="Yu Y."/>
            <person name="Liu S."/>
            <person name="Lin W."/>
            <person name="Guo K."/>
            <person name="Jin S."/>
            <person name="Xu P."/>
            <person name="Storey K.B."/>
            <person name="Huan P."/>
            <person name="Zhang T."/>
            <person name="Zhou Y."/>
            <person name="Zhang J."/>
            <person name="Lin C."/>
            <person name="Li X."/>
            <person name="Xing L."/>
            <person name="Huo D."/>
            <person name="Sun M."/>
            <person name="Wang L."/>
            <person name="Mercier A."/>
            <person name="Li F."/>
            <person name="Yang H."/>
            <person name="Xiang J."/>
        </authorList>
    </citation>
    <scope>NUCLEOTIDE SEQUENCE [LARGE SCALE GENOMIC DNA]</scope>
    <source>
        <strain evidence="9">Shaxun</strain>
        <tissue evidence="9">Muscle</tissue>
    </source>
</reference>
<proteinExistence type="predicted"/>
<dbReference type="InterPro" id="IPR045866">
    <property type="entry name" value="FAM210A/B-like"/>
</dbReference>
<evidence type="ECO:0000256" key="5">
    <source>
        <dbReference type="ARBA" id="ARBA00023136"/>
    </source>
</evidence>
<sequence>MVSFTRWHSNSKDKTLRQGTYSAVHGVANYEERPKPLNQNVALPCDTFRRNLHSSVYIYQKADSEGTIGNPKSDLKVEEGEESRVEETGEEEEEPLIPTKDETGRPLSNWARMKIMMKTYGYVVIPVHWVIAPVWFGGFYYAIKVGVDIEPMLTKIGVSDHHIETLKNSKASTALMAYALYKIFTPLRYTVTLGATEFTIRSLRRRGFIKPTPPKEKTYRQSLKDTVEGVKDRLNKDKDSCE</sequence>
<evidence type="ECO:0000259" key="8">
    <source>
        <dbReference type="Pfam" id="PF06916"/>
    </source>
</evidence>
<accession>A0A2G8KR56</accession>
<dbReference type="InterPro" id="IPR009688">
    <property type="entry name" value="FAM210A/B-like_dom"/>
</dbReference>
<dbReference type="PANTHER" id="PTHR21377:SF1">
    <property type="entry name" value="PROTEIN FAM210A"/>
    <property type="match status" value="1"/>
</dbReference>
<keyword evidence="5 7" id="KW-0472">Membrane</keyword>
<evidence type="ECO:0000256" key="4">
    <source>
        <dbReference type="ARBA" id="ARBA00023054"/>
    </source>
</evidence>
<dbReference type="EMBL" id="MRZV01000418">
    <property type="protein sequence ID" value="PIK50486.1"/>
    <property type="molecule type" value="Genomic_DNA"/>
</dbReference>
<dbReference type="Pfam" id="PF06916">
    <property type="entry name" value="FAM210A-B_dom"/>
    <property type="match status" value="1"/>
</dbReference>
<keyword evidence="4" id="KW-0175">Coiled coil</keyword>